<evidence type="ECO:0000313" key="2">
    <source>
        <dbReference type="EnsemblPlants" id="cds.evm.model.03.1290"/>
    </source>
</evidence>
<dbReference type="EnsemblPlants" id="evm.model.03.1290">
    <property type="protein sequence ID" value="cds.evm.model.03.1290"/>
    <property type="gene ID" value="evm.TU.03.1290"/>
</dbReference>
<dbReference type="Proteomes" id="UP000596661">
    <property type="component" value="Chromosome 3"/>
</dbReference>
<evidence type="ECO:0000256" key="1">
    <source>
        <dbReference type="SAM" id="MobiDB-lite"/>
    </source>
</evidence>
<name>A0A803P4P6_CANSA</name>
<dbReference type="EMBL" id="UZAU01000291">
    <property type="status" value="NOT_ANNOTATED_CDS"/>
    <property type="molecule type" value="Genomic_DNA"/>
</dbReference>
<feature type="region of interest" description="Disordered" evidence="1">
    <location>
        <begin position="49"/>
        <end position="76"/>
    </location>
</feature>
<accession>A0A803P4P6</accession>
<evidence type="ECO:0000313" key="3">
    <source>
        <dbReference type="Proteomes" id="UP000596661"/>
    </source>
</evidence>
<reference evidence="2" key="2">
    <citation type="submission" date="2021-03" db="UniProtKB">
        <authorList>
            <consortium name="EnsemblPlants"/>
        </authorList>
    </citation>
    <scope>IDENTIFICATION</scope>
</reference>
<keyword evidence="3" id="KW-1185">Reference proteome</keyword>
<dbReference type="AlphaFoldDB" id="A0A803P4P6"/>
<organism evidence="2 3">
    <name type="scientific">Cannabis sativa</name>
    <name type="common">Hemp</name>
    <name type="synonym">Marijuana</name>
    <dbReference type="NCBI Taxonomy" id="3483"/>
    <lineage>
        <taxon>Eukaryota</taxon>
        <taxon>Viridiplantae</taxon>
        <taxon>Streptophyta</taxon>
        <taxon>Embryophyta</taxon>
        <taxon>Tracheophyta</taxon>
        <taxon>Spermatophyta</taxon>
        <taxon>Magnoliopsida</taxon>
        <taxon>eudicotyledons</taxon>
        <taxon>Gunneridae</taxon>
        <taxon>Pentapetalae</taxon>
        <taxon>rosids</taxon>
        <taxon>fabids</taxon>
        <taxon>Rosales</taxon>
        <taxon>Cannabaceae</taxon>
        <taxon>Cannabis</taxon>
    </lineage>
</organism>
<sequence length="206" mass="23460">MDDDVLLSRIARNLEKRQRALFQRFTRKGIIDDATLLNKPRGQSFLRPTHLSLTSRGKGKMVANDSDDSSPKDDDMASRLRGLVRRLSNKTSGHHRAKPMIVDHPLRRTQPSSKGAQRPNRWVDSSIEQKAMEVACRHMGRVLPIVSYELQKLSDKEEERLSSNGLLELALKTIRNEYVGLSLEIIYEIKLCNTKVDLSYMGASFL</sequence>
<reference evidence="2" key="1">
    <citation type="submission" date="2018-11" db="EMBL/GenBank/DDBJ databases">
        <authorList>
            <person name="Grassa J C."/>
        </authorList>
    </citation>
    <scope>NUCLEOTIDE SEQUENCE [LARGE SCALE GENOMIC DNA]</scope>
</reference>
<proteinExistence type="predicted"/>
<protein>
    <submittedName>
        <fullName evidence="2">Uncharacterized protein</fullName>
    </submittedName>
</protein>
<dbReference type="Gramene" id="evm.model.03.1290">
    <property type="protein sequence ID" value="cds.evm.model.03.1290"/>
    <property type="gene ID" value="evm.TU.03.1290"/>
</dbReference>